<dbReference type="Proteomes" id="UP000604046">
    <property type="component" value="Unassembled WGS sequence"/>
</dbReference>
<gene>
    <name evidence="1" type="ORF">SNAT2548_LOCUS156</name>
</gene>
<dbReference type="EMBL" id="CAJNDS010000002">
    <property type="protein sequence ID" value="CAE6912138.1"/>
    <property type="molecule type" value="Genomic_DNA"/>
</dbReference>
<accession>A0A812G568</accession>
<evidence type="ECO:0000313" key="2">
    <source>
        <dbReference type="Proteomes" id="UP000604046"/>
    </source>
</evidence>
<sequence>MAVDPVLAAPGTVISNKVLPLPQANQAPDFGTHKLYVKKLDQYLQDVESHPREFETAVAARRATFNHFSKMML</sequence>
<keyword evidence="2" id="KW-1185">Reference proteome</keyword>
<reference evidence="1" key="1">
    <citation type="submission" date="2021-02" db="EMBL/GenBank/DDBJ databases">
        <authorList>
            <person name="Dougan E. K."/>
            <person name="Rhodes N."/>
            <person name="Thang M."/>
            <person name="Chan C."/>
        </authorList>
    </citation>
    <scope>NUCLEOTIDE SEQUENCE</scope>
</reference>
<evidence type="ECO:0000313" key="1">
    <source>
        <dbReference type="EMBL" id="CAE6912138.1"/>
    </source>
</evidence>
<name>A0A812G568_9DINO</name>
<dbReference type="AlphaFoldDB" id="A0A812G568"/>
<comment type="caution">
    <text evidence="1">The sequence shown here is derived from an EMBL/GenBank/DDBJ whole genome shotgun (WGS) entry which is preliminary data.</text>
</comment>
<protein>
    <submittedName>
        <fullName evidence="1">Uncharacterized protein</fullName>
    </submittedName>
</protein>
<proteinExistence type="predicted"/>
<organism evidence="1 2">
    <name type="scientific">Symbiodinium natans</name>
    <dbReference type="NCBI Taxonomy" id="878477"/>
    <lineage>
        <taxon>Eukaryota</taxon>
        <taxon>Sar</taxon>
        <taxon>Alveolata</taxon>
        <taxon>Dinophyceae</taxon>
        <taxon>Suessiales</taxon>
        <taxon>Symbiodiniaceae</taxon>
        <taxon>Symbiodinium</taxon>
    </lineage>
</organism>